<keyword evidence="2" id="KW-1185">Reference proteome</keyword>
<sequence>MTIYSQHANRGKTQILATYQGPDGVASSTVTSLNTPTLAAPIVDALNRISALTTVPVSVYDRRNRGVNHYPRTHLAALTNRDSRRDLLSGTHSLWYEYACLQLHQALADLDGALAVVPPPVLTAIEAELATETRELRDQWAEYSEGIPAPATGSRRHWEFGYPYVAYNGGMRVLSRGVRKQLERLDEDLSPKERKRAIADLRVLVTAYSRCSSEQATLDYAPLSIFTEPYDSDGYYMTIHAPEPGNEETDSWEIEIGRWEPDDPDDEECSSATGRAVIRCELPASPDAAQLVHLLDKVEQRADLLAKWAESPVGATLDGTEIVVTQGRDS</sequence>
<organism evidence="1 2">
    <name type="scientific">Kitasatospora cinereorecta</name>
    <dbReference type="NCBI Taxonomy" id="285560"/>
    <lineage>
        <taxon>Bacteria</taxon>
        <taxon>Bacillati</taxon>
        <taxon>Actinomycetota</taxon>
        <taxon>Actinomycetes</taxon>
        <taxon>Kitasatosporales</taxon>
        <taxon>Streptomycetaceae</taxon>
        <taxon>Kitasatospora</taxon>
    </lineage>
</organism>
<evidence type="ECO:0000313" key="1">
    <source>
        <dbReference type="EMBL" id="MFC5643259.1"/>
    </source>
</evidence>
<reference evidence="2" key="1">
    <citation type="journal article" date="2019" name="Int. J. Syst. Evol. Microbiol.">
        <title>The Global Catalogue of Microorganisms (GCM) 10K type strain sequencing project: providing services to taxonomists for standard genome sequencing and annotation.</title>
        <authorList>
            <consortium name="The Broad Institute Genomics Platform"/>
            <consortium name="The Broad Institute Genome Sequencing Center for Infectious Disease"/>
            <person name="Wu L."/>
            <person name="Ma J."/>
        </authorList>
    </citation>
    <scope>NUCLEOTIDE SEQUENCE [LARGE SCALE GENOMIC DNA]</scope>
    <source>
        <strain evidence="2">CGMCC 4.1622</strain>
    </source>
</reference>
<proteinExistence type="predicted"/>
<accession>A0ABW0VE69</accession>
<protein>
    <submittedName>
        <fullName evidence="1">Uncharacterized protein</fullName>
    </submittedName>
</protein>
<comment type="caution">
    <text evidence="1">The sequence shown here is derived from an EMBL/GenBank/DDBJ whole genome shotgun (WGS) entry which is preliminary data.</text>
</comment>
<dbReference type="Proteomes" id="UP001596066">
    <property type="component" value="Unassembled WGS sequence"/>
</dbReference>
<dbReference type="RefSeq" id="WP_346143268.1">
    <property type="nucleotide sequence ID" value="NZ_BAAAUA010000012.1"/>
</dbReference>
<dbReference type="EMBL" id="JBHSOC010000029">
    <property type="protein sequence ID" value="MFC5643259.1"/>
    <property type="molecule type" value="Genomic_DNA"/>
</dbReference>
<gene>
    <name evidence="1" type="ORF">ACFPZF_18065</name>
</gene>
<evidence type="ECO:0000313" key="2">
    <source>
        <dbReference type="Proteomes" id="UP001596066"/>
    </source>
</evidence>
<name>A0ABW0VE69_9ACTN</name>